<comment type="caution">
    <text evidence="2">The sequence shown here is derived from an EMBL/GenBank/DDBJ whole genome shotgun (WGS) entry which is preliminary data.</text>
</comment>
<accession>A0A1G2LCC9</accession>
<sequence>MQMEARLLSKPALRAWVSRLPHSFVVASLLGGDRLSCCDEAVGIEVEGEVVAVATIAPCGEICSGEPTIVGVYCLPSHRRHGYGRAAFVAAIKRCRERGFARVCVDSMSAGMRRIIDGLDENDRAYLHITDHGSIMDAFPEN</sequence>
<proteinExistence type="predicted"/>
<dbReference type="Proteomes" id="UP000176705">
    <property type="component" value="Unassembled WGS sequence"/>
</dbReference>
<name>A0A1G2LCC9_9BACT</name>
<dbReference type="PROSITE" id="PS51186">
    <property type="entry name" value="GNAT"/>
    <property type="match status" value="1"/>
</dbReference>
<feature type="domain" description="N-acetyltransferase" evidence="1">
    <location>
        <begin position="1"/>
        <end position="142"/>
    </location>
</feature>
<evidence type="ECO:0000313" key="2">
    <source>
        <dbReference type="EMBL" id="OHA09204.1"/>
    </source>
</evidence>
<reference evidence="2 3" key="1">
    <citation type="journal article" date="2016" name="Nat. Commun.">
        <title>Thousands of microbial genomes shed light on interconnected biogeochemical processes in an aquifer system.</title>
        <authorList>
            <person name="Anantharaman K."/>
            <person name="Brown C.T."/>
            <person name="Hug L.A."/>
            <person name="Sharon I."/>
            <person name="Castelle C.J."/>
            <person name="Probst A.J."/>
            <person name="Thomas B.C."/>
            <person name="Singh A."/>
            <person name="Wilkins M.J."/>
            <person name="Karaoz U."/>
            <person name="Brodie E.L."/>
            <person name="Williams K.H."/>
            <person name="Hubbard S.S."/>
            <person name="Banfield J.F."/>
        </authorList>
    </citation>
    <scope>NUCLEOTIDE SEQUENCE [LARGE SCALE GENOMIC DNA]</scope>
</reference>
<dbReference type="EMBL" id="MHQS01000006">
    <property type="protein sequence ID" value="OHA09204.1"/>
    <property type="molecule type" value="Genomic_DNA"/>
</dbReference>
<gene>
    <name evidence="2" type="ORF">A3B37_01550</name>
</gene>
<dbReference type="InterPro" id="IPR016181">
    <property type="entry name" value="Acyl_CoA_acyltransferase"/>
</dbReference>
<dbReference type="CDD" id="cd04301">
    <property type="entry name" value="NAT_SF"/>
    <property type="match status" value="1"/>
</dbReference>
<dbReference type="AlphaFoldDB" id="A0A1G2LCC9"/>
<dbReference type="InterPro" id="IPR000182">
    <property type="entry name" value="GNAT_dom"/>
</dbReference>
<dbReference type="GO" id="GO:0016747">
    <property type="term" value="F:acyltransferase activity, transferring groups other than amino-acyl groups"/>
    <property type="evidence" value="ECO:0007669"/>
    <property type="project" value="InterPro"/>
</dbReference>
<organism evidence="2 3">
    <name type="scientific">Candidatus Sungbacteria bacterium RIFCSPLOWO2_01_FULL_59_16</name>
    <dbReference type="NCBI Taxonomy" id="1802280"/>
    <lineage>
        <taxon>Bacteria</taxon>
        <taxon>Candidatus Sungiibacteriota</taxon>
    </lineage>
</organism>
<protein>
    <recommendedName>
        <fullName evidence="1">N-acetyltransferase domain-containing protein</fullName>
    </recommendedName>
</protein>
<dbReference type="Pfam" id="PF00583">
    <property type="entry name" value="Acetyltransf_1"/>
    <property type="match status" value="1"/>
</dbReference>
<evidence type="ECO:0000259" key="1">
    <source>
        <dbReference type="PROSITE" id="PS51186"/>
    </source>
</evidence>
<dbReference type="Gene3D" id="3.40.630.30">
    <property type="match status" value="1"/>
</dbReference>
<evidence type="ECO:0000313" key="3">
    <source>
        <dbReference type="Proteomes" id="UP000176705"/>
    </source>
</evidence>
<dbReference type="SUPFAM" id="SSF55729">
    <property type="entry name" value="Acyl-CoA N-acyltransferases (Nat)"/>
    <property type="match status" value="1"/>
</dbReference>